<dbReference type="CDD" id="cd14747">
    <property type="entry name" value="PBP2_MalE"/>
    <property type="match status" value="1"/>
</dbReference>
<dbReference type="InterPro" id="IPR006059">
    <property type="entry name" value="SBP"/>
</dbReference>
<accession>A0ABX1K7I5</accession>
<dbReference type="SUPFAM" id="SSF53850">
    <property type="entry name" value="Periplasmic binding protein-like II"/>
    <property type="match status" value="1"/>
</dbReference>
<evidence type="ECO:0000256" key="2">
    <source>
        <dbReference type="ARBA" id="ARBA00022448"/>
    </source>
</evidence>
<protein>
    <submittedName>
        <fullName evidence="5">Sugar ABC transporter substrate-binding protein</fullName>
    </submittedName>
</protein>
<evidence type="ECO:0000256" key="1">
    <source>
        <dbReference type="ARBA" id="ARBA00008520"/>
    </source>
</evidence>
<evidence type="ECO:0000313" key="5">
    <source>
        <dbReference type="EMBL" id="NLP82947.1"/>
    </source>
</evidence>
<evidence type="ECO:0000256" key="3">
    <source>
        <dbReference type="ARBA" id="ARBA00022729"/>
    </source>
</evidence>
<dbReference type="InterPro" id="IPR050490">
    <property type="entry name" value="Bact_solute-bd_prot1"/>
</dbReference>
<organism evidence="5 6">
    <name type="scientific">Microbacterium salsuginis</name>
    <dbReference type="NCBI Taxonomy" id="2722803"/>
    <lineage>
        <taxon>Bacteria</taxon>
        <taxon>Bacillati</taxon>
        <taxon>Actinomycetota</taxon>
        <taxon>Actinomycetes</taxon>
        <taxon>Micrococcales</taxon>
        <taxon>Microbacteriaceae</taxon>
        <taxon>Microbacterium</taxon>
    </lineage>
</organism>
<feature type="signal peptide" evidence="4">
    <location>
        <begin position="1"/>
        <end position="31"/>
    </location>
</feature>
<comment type="similarity">
    <text evidence="1">Belongs to the bacterial solute-binding protein 1 family.</text>
</comment>
<dbReference type="Proteomes" id="UP001429745">
    <property type="component" value="Unassembled WGS sequence"/>
</dbReference>
<evidence type="ECO:0000313" key="6">
    <source>
        <dbReference type="Proteomes" id="UP001429745"/>
    </source>
</evidence>
<dbReference type="Gene3D" id="3.40.190.10">
    <property type="entry name" value="Periplasmic binding protein-like II"/>
    <property type="match status" value="2"/>
</dbReference>
<keyword evidence="2" id="KW-0813">Transport</keyword>
<keyword evidence="6" id="KW-1185">Reference proteome</keyword>
<name>A0ABX1K7I5_9MICO</name>
<dbReference type="PANTHER" id="PTHR43649:SF34">
    <property type="entry name" value="ABC TRANSPORTER PERIPLASMIC-BINDING PROTEIN YCJN-RELATED"/>
    <property type="match status" value="1"/>
</dbReference>
<dbReference type="Pfam" id="PF01547">
    <property type="entry name" value="SBP_bac_1"/>
    <property type="match status" value="1"/>
</dbReference>
<feature type="chain" id="PRO_5047229664" evidence="4">
    <location>
        <begin position="32"/>
        <end position="437"/>
    </location>
</feature>
<dbReference type="PROSITE" id="PS51257">
    <property type="entry name" value="PROKAR_LIPOPROTEIN"/>
    <property type="match status" value="1"/>
</dbReference>
<keyword evidence="3 4" id="KW-0732">Signal</keyword>
<reference evidence="5 6" key="1">
    <citation type="submission" date="2020-04" db="EMBL/GenBank/DDBJ databases">
        <title>CFH 90308 Microbacterium sp.</title>
        <authorList>
            <person name="Nie G."/>
            <person name="Ming H."/>
            <person name="Xia T."/>
        </authorList>
    </citation>
    <scope>NUCLEOTIDE SEQUENCE [LARGE SCALE GENOMIC DNA]</scope>
    <source>
        <strain evidence="5 6">CFH 90308</strain>
    </source>
</reference>
<dbReference type="RefSeq" id="WP_168911408.1">
    <property type="nucleotide sequence ID" value="NZ_JABACI010000001.1"/>
</dbReference>
<comment type="caution">
    <text evidence="5">The sequence shown here is derived from an EMBL/GenBank/DDBJ whole genome shotgun (WGS) entry which is preliminary data.</text>
</comment>
<gene>
    <name evidence="5" type="ORF">HF576_03730</name>
</gene>
<dbReference type="PANTHER" id="PTHR43649">
    <property type="entry name" value="ARABINOSE-BINDING PROTEIN-RELATED"/>
    <property type="match status" value="1"/>
</dbReference>
<evidence type="ECO:0000256" key="4">
    <source>
        <dbReference type="SAM" id="SignalP"/>
    </source>
</evidence>
<dbReference type="EMBL" id="JABACI010000001">
    <property type="protein sequence ID" value="NLP82947.1"/>
    <property type="molecule type" value="Genomic_DNA"/>
</dbReference>
<sequence>MTRAIARQTSRRASRWVAAGAAALAGALVLAGCGRTDGPTGGGDNGGGEAIDDSPASGTVQVWAMGNEGEVLDELAAQFEEENPDVTIEVTAVPWESAHDRIATAIAGGETPDVTMVGTTWVGEFAATGAFEPTPDGLVDESSFFEGSWDTTVVDDVAYGVPWYVDTRVLYYRTDLAEQAGLEPPTTWDEYKSFTQALQSAGAQWGVSLPPGGFDSWQYITPLAWQQGGDILNEDGAEFTFDTPEWEEAFSFYTSFFEEGIAEPRRLEGGEIEQAFINGEVGAFYSGPFHVSLLLEQGGEEFADKFGVAMVPGADSRTSFTGGGNLAVFEDTDNRDASWKFVRWLSQPETQIQWYDISTDLPSVQAAWEDPTFAEDPYLSVFGDQLQDSKAPPAIPTWAQVSAVIDQELEKATRGETTPADAVATIQQQATSIGTGQ</sequence>
<proteinExistence type="inferred from homology"/>